<proteinExistence type="predicted"/>
<dbReference type="EMBL" id="PKMF04000156">
    <property type="protein sequence ID" value="KAK7846390.1"/>
    <property type="molecule type" value="Genomic_DNA"/>
</dbReference>
<protein>
    <submittedName>
        <fullName evidence="1">Uncharacterized protein</fullName>
    </submittedName>
</protein>
<name>A0AAW0L553_QUESU</name>
<dbReference type="Proteomes" id="UP000237347">
    <property type="component" value="Unassembled WGS sequence"/>
</dbReference>
<reference evidence="1 2" key="1">
    <citation type="journal article" date="2018" name="Sci. Data">
        <title>The draft genome sequence of cork oak.</title>
        <authorList>
            <person name="Ramos A.M."/>
            <person name="Usie A."/>
            <person name="Barbosa P."/>
            <person name="Barros P.M."/>
            <person name="Capote T."/>
            <person name="Chaves I."/>
            <person name="Simoes F."/>
            <person name="Abreu I."/>
            <person name="Carrasquinho I."/>
            <person name="Faro C."/>
            <person name="Guimaraes J.B."/>
            <person name="Mendonca D."/>
            <person name="Nobrega F."/>
            <person name="Rodrigues L."/>
            <person name="Saibo N.J.M."/>
            <person name="Varela M.C."/>
            <person name="Egas C."/>
            <person name="Matos J."/>
            <person name="Miguel C.M."/>
            <person name="Oliveira M.M."/>
            <person name="Ricardo C.P."/>
            <person name="Goncalves S."/>
        </authorList>
    </citation>
    <scope>NUCLEOTIDE SEQUENCE [LARGE SCALE GENOMIC DNA]</scope>
    <source>
        <strain evidence="2">cv. HL8</strain>
    </source>
</reference>
<keyword evidence="2" id="KW-1185">Reference proteome</keyword>
<sequence length="40" mass="4780">MLRERNRCYGTIKFADICSDDYSLEEHQGLDYKTVCSKQY</sequence>
<accession>A0AAW0L553</accession>
<organism evidence="1 2">
    <name type="scientific">Quercus suber</name>
    <name type="common">Cork oak</name>
    <dbReference type="NCBI Taxonomy" id="58331"/>
    <lineage>
        <taxon>Eukaryota</taxon>
        <taxon>Viridiplantae</taxon>
        <taxon>Streptophyta</taxon>
        <taxon>Embryophyta</taxon>
        <taxon>Tracheophyta</taxon>
        <taxon>Spermatophyta</taxon>
        <taxon>Magnoliopsida</taxon>
        <taxon>eudicotyledons</taxon>
        <taxon>Gunneridae</taxon>
        <taxon>Pentapetalae</taxon>
        <taxon>rosids</taxon>
        <taxon>fabids</taxon>
        <taxon>Fagales</taxon>
        <taxon>Fagaceae</taxon>
        <taxon>Quercus</taxon>
    </lineage>
</organism>
<evidence type="ECO:0000313" key="2">
    <source>
        <dbReference type="Proteomes" id="UP000237347"/>
    </source>
</evidence>
<dbReference type="AlphaFoldDB" id="A0AAW0L553"/>
<evidence type="ECO:0000313" key="1">
    <source>
        <dbReference type="EMBL" id="KAK7846390.1"/>
    </source>
</evidence>
<gene>
    <name evidence="1" type="ORF">CFP56_008061</name>
</gene>
<comment type="caution">
    <text evidence="1">The sequence shown here is derived from an EMBL/GenBank/DDBJ whole genome shotgun (WGS) entry which is preliminary data.</text>
</comment>